<reference evidence="2" key="2">
    <citation type="submission" date="2017-01" db="EMBL/GenBank/DDBJ databases">
        <authorList>
            <person name="Mah S.A."/>
            <person name="Swanson W.J."/>
            <person name="Moy G.W."/>
            <person name="Vacquier V.D."/>
        </authorList>
    </citation>
    <scope>NUCLEOTIDE SEQUENCE [LARGE SCALE GENOMIC DNA]</scope>
    <source>
        <strain evidence="2">C18/9</strain>
    </source>
</reference>
<gene>
    <name evidence="1" type="ORF">ARMOST_07617</name>
    <name evidence="2" type="ORF">ARMOST_07625</name>
    <name evidence="3" type="ORF">ARMOST_07633</name>
</gene>
<name>A0A284R6D0_ARMOS</name>
<dbReference type="OrthoDB" id="2979813at2759"/>
<evidence type="ECO:0000313" key="3">
    <source>
        <dbReference type="EMBL" id="SJL04272.1"/>
    </source>
</evidence>
<dbReference type="EMBL" id="FUEG01000005">
    <property type="protein sequence ID" value="SJL04256.1"/>
    <property type="molecule type" value="Genomic_DNA"/>
</dbReference>
<dbReference type="STRING" id="47428.A0A284R6D0"/>
<dbReference type="Proteomes" id="UP000219338">
    <property type="component" value="Unassembled WGS sequence"/>
</dbReference>
<accession>A0A284R6D0</accession>
<sequence length="167" mass="19355">MQIDKDVEAEKLKRNRLEAVQQKLVDLGYRAELAAVPSLDILAKHILVNQTWSLTDRRDLVKHMEEVKVDRLARVHHELLQCWRKVAINYVRMCKALAPNALFPPMLDFFELPPIQKIIHPPSNETVAPGHFHRITELIILHSEAWESSITQRVVDFTLREDSPLSL</sequence>
<keyword evidence="4" id="KW-1185">Reference proteome</keyword>
<dbReference type="AlphaFoldDB" id="A0A284R6D0"/>
<evidence type="ECO:0000313" key="2">
    <source>
        <dbReference type="EMBL" id="SJL04264.1"/>
    </source>
</evidence>
<dbReference type="EMBL" id="FUEG01000005">
    <property type="protein sequence ID" value="SJL04264.1"/>
    <property type="molecule type" value="Genomic_DNA"/>
</dbReference>
<reference evidence="4" key="1">
    <citation type="journal article" date="2017" name="Nat. Ecol. Evol.">
        <title>Genome expansion and lineage-specific genetic innovations in the forest pathogenic fungi Armillaria.</title>
        <authorList>
            <person name="Sipos G."/>
            <person name="Prasanna A.N."/>
            <person name="Walter M.C."/>
            <person name="O'Connor E."/>
            <person name="Balint B."/>
            <person name="Krizsan K."/>
            <person name="Kiss B."/>
            <person name="Hess J."/>
            <person name="Varga T."/>
            <person name="Slot J."/>
            <person name="Riley R."/>
            <person name="Boka B."/>
            <person name="Rigling D."/>
            <person name="Barry K."/>
            <person name="Lee J."/>
            <person name="Mihaltcheva S."/>
            <person name="LaButti K."/>
            <person name="Lipzen A."/>
            <person name="Waldron R."/>
            <person name="Moloney N.M."/>
            <person name="Sperisen C."/>
            <person name="Kredics L."/>
            <person name="Vagvoelgyi C."/>
            <person name="Patrignani A."/>
            <person name="Fitzpatrick D."/>
            <person name="Nagy I."/>
            <person name="Doyle S."/>
            <person name="Anderson J.B."/>
            <person name="Grigoriev I.V."/>
            <person name="Gueldener U."/>
            <person name="Muensterkoetter M."/>
            <person name="Nagy L.G."/>
        </authorList>
    </citation>
    <scope>NUCLEOTIDE SEQUENCE [LARGE SCALE GENOMIC DNA]</scope>
    <source>
        <strain evidence="4">C18/9</strain>
    </source>
</reference>
<evidence type="ECO:0000313" key="4">
    <source>
        <dbReference type="Proteomes" id="UP000219338"/>
    </source>
</evidence>
<protein>
    <submittedName>
        <fullName evidence="2">Uncharacterized protein</fullName>
    </submittedName>
</protein>
<evidence type="ECO:0000313" key="1">
    <source>
        <dbReference type="EMBL" id="SJL04256.1"/>
    </source>
</evidence>
<proteinExistence type="predicted"/>
<dbReference type="EMBL" id="FUEG01000005">
    <property type="protein sequence ID" value="SJL04272.1"/>
    <property type="molecule type" value="Genomic_DNA"/>
</dbReference>
<organism evidence="2 4">
    <name type="scientific">Armillaria ostoyae</name>
    <name type="common">Armillaria root rot fungus</name>
    <dbReference type="NCBI Taxonomy" id="47428"/>
    <lineage>
        <taxon>Eukaryota</taxon>
        <taxon>Fungi</taxon>
        <taxon>Dikarya</taxon>
        <taxon>Basidiomycota</taxon>
        <taxon>Agaricomycotina</taxon>
        <taxon>Agaricomycetes</taxon>
        <taxon>Agaricomycetidae</taxon>
        <taxon>Agaricales</taxon>
        <taxon>Marasmiineae</taxon>
        <taxon>Physalacriaceae</taxon>
        <taxon>Armillaria</taxon>
    </lineage>
</organism>